<organism evidence="1 2">
    <name type="scientific">Elysia marginata</name>
    <dbReference type="NCBI Taxonomy" id="1093978"/>
    <lineage>
        <taxon>Eukaryota</taxon>
        <taxon>Metazoa</taxon>
        <taxon>Spiralia</taxon>
        <taxon>Lophotrochozoa</taxon>
        <taxon>Mollusca</taxon>
        <taxon>Gastropoda</taxon>
        <taxon>Heterobranchia</taxon>
        <taxon>Euthyneura</taxon>
        <taxon>Panpulmonata</taxon>
        <taxon>Sacoglossa</taxon>
        <taxon>Placobranchoidea</taxon>
        <taxon>Plakobranchidae</taxon>
        <taxon>Elysia</taxon>
    </lineage>
</organism>
<gene>
    <name evidence="1" type="ORF">ElyMa_005666800</name>
</gene>
<dbReference type="AlphaFoldDB" id="A0AAV4FD68"/>
<comment type="caution">
    <text evidence="1">The sequence shown here is derived from an EMBL/GenBank/DDBJ whole genome shotgun (WGS) entry which is preliminary data.</text>
</comment>
<evidence type="ECO:0000313" key="1">
    <source>
        <dbReference type="EMBL" id="GFR70981.1"/>
    </source>
</evidence>
<accession>A0AAV4FD68</accession>
<sequence length="119" mass="13358">MPRLSKVDLHRALGLLQAGLPISEVTLCMNVNRATIFRLRQRLQETDTVSDWPRSGRPRCTTQTQDRNLVRNHTNNRFCSASASSLQTRGSNNQCISANTVRRRLPLAYVLVAHTSAIS</sequence>
<dbReference type="EMBL" id="BMAT01011347">
    <property type="protein sequence ID" value="GFR70981.1"/>
    <property type="molecule type" value="Genomic_DNA"/>
</dbReference>
<protein>
    <submittedName>
        <fullName evidence="1">Transposable element Tcb2 transposase</fullName>
    </submittedName>
</protein>
<dbReference type="SUPFAM" id="SSF46689">
    <property type="entry name" value="Homeodomain-like"/>
    <property type="match status" value="1"/>
</dbReference>
<proteinExistence type="predicted"/>
<dbReference type="Proteomes" id="UP000762676">
    <property type="component" value="Unassembled WGS sequence"/>
</dbReference>
<keyword evidence="2" id="KW-1185">Reference proteome</keyword>
<reference evidence="1 2" key="1">
    <citation type="journal article" date="2021" name="Elife">
        <title>Chloroplast acquisition without the gene transfer in kleptoplastic sea slugs, Plakobranchus ocellatus.</title>
        <authorList>
            <person name="Maeda T."/>
            <person name="Takahashi S."/>
            <person name="Yoshida T."/>
            <person name="Shimamura S."/>
            <person name="Takaki Y."/>
            <person name="Nagai Y."/>
            <person name="Toyoda A."/>
            <person name="Suzuki Y."/>
            <person name="Arimoto A."/>
            <person name="Ishii H."/>
            <person name="Satoh N."/>
            <person name="Nishiyama T."/>
            <person name="Hasebe M."/>
            <person name="Maruyama T."/>
            <person name="Minagawa J."/>
            <person name="Obokata J."/>
            <person name="Shigenobu S."/>
        </authorList>
    </citation>
    <scope>NUCLEOTIDE SEQUENCE [LARGE SCALE GENOMIC DNA]</scope>
</reference>
<name>A0AAV4FD68_9GAST</name>
<dbReference type="InterPro" id="IPR009057">
    <property type="entry name" value="Homeodomain-like_sf"/>
</dbReference>
<evidence type="ECO:0000313" key="2">
    <source>
        <dbReference type="Proteomes" id="UP000762676"/>
    </source>
</evidence>